<keyword evidence="2" id="KW-1185">Reference proteome</keyword>
<gene>
    <name evidence="1" type="ORF">A7L45_08160</name>
</gene>
<proteinExistence type="predicted"/>
<accession>A0A1J0GF88</accession>
<dbReference type="KEGG" id="ceu:A7L45_08160"/>
<dbReference type="STRING" id="1552.A7L45_08160"/>
<dbReference type="Proteomes" id="UP000182569">
    <property type="component" value="Chromosome"/>
</dbReference>
<name>A0A1J0GF88_9CLOT</name>
<dbReference type="OrthoDB" id="1644422at2"/>
<evidence type="ECO:0008006" key="3">
    <source>
        <dbReference type="Google" id="ProtNLM"/>
    </source>
</evidence>
<organism evidence="1 2">
    <name type="scientific">Clostridium estertheticum subsp. estertheticum</name>
    <dbReference type="NCBI Taxonomy" id="1552"/>
    <lineage>
        <taxon>Bacteria</taxon>
        <taxon>Bacillati</taxon>
        <taxon>Bacillota</taxon>
        <taxon>Clostridia</taxon>
        <taxon>Eubacteriales</taxon>
        <taxon>Clostridiaceae</taxon>
        <taxon>Clostridium</taxon>
    </lineage>
</organism>
<dbReference type="EMBL" id="CP015756">
    <property type="protein sequence ID" value="APC40044.1"/>
    <property type="molecule type" value="Genomic_DNA"/>
</dbReference>
<sequence>MIINCLNCNIEMKEAGINVGANPFVLQKGINGVKKIFSEGSRLRAFVCTKCGRVEFIAEKPEIFKDDVSVK</sequence>
<dbReference type="AlphaFoldDB" id="A0A1J0GF88"/>
<dbReference type="RefSeq" id="WP_071612338.1">
    <property type="nucleotide sequence ID" value="NZ_CP015756.1"/>
</dbReference>
<evidence type="ECO:0000313" key="2">
    <source>
        <dbReference type="Proteomes" id="UP000182569"/>
    </source>
</evidence>
<reference evidence="2" key="1">
    <citation type="journal article" date="2016" name="Front. Microbiol.">
        <title>Complete Genome Sequence of Clostridium estertheticum DSM 8809, a Microbe Identified in Spoiled Vacuum Packed Beef.</title>
        <authorList>
            <person name="Yu Z."/>
            <person name="Gunn L."/>
            <person name="Brennan E."/>
            <person name="Reid R."/>
            <person name="Wall P.G."/>
            <person name="Gaora O.P."/>
            <person name="Hurley D."/>
            <person name="Bolton D."/>
            <person name="Fanning S."/>
        </authorList>
    </citation>
    <scope>NUCLEOTIDE SEQUENCE [LARGE SCALE GENOMIC DNA]</scope>
    <source>
        <strain evidence="2">DSM 8809</strain>
    </source>
</reference>
<protein>
    <recommendedName>
        <fullName evidence="3">Nucleic acid-binding protein</fullName>
    </recommendedName>
</protein>
<evidence type="ECO:0000313" key="1">
    <source>
        <dbReference type="EMBL" id="APC40044.1"/>
    </source>
</evidence>